<comment type="caution">
    <text evidence="3">The sequence shown here is derived from an EMBL/GenBank/DDBJ whole genome shotgun (WGS) entry which is preliminary data.</text>
</comment>
<reference evidence="3" key="1">
    <citation type="submission" date="2021-06" db="EMBL/GenBank/DDBJ databases">
        <authorList>
            <person name="Kallberg Y."/>
            <person name="Tangrot J."/>
            <person name="Rosling A."/>
        </authorList>
    </citation>
    <scope>NUCLEOTIDE SEQUENCE</scope>
    <source>
        <strain evidence="3">FL966</strain>
    </source>
</reference>
<feature type="compositionally biased region" description="Acidic residues" evidence="1">
    <location>
        <begin position="38"/>
        <end position="68"/>
    </location>
</feature>
<feature type="region of interest" description="Disordered" evidence="1">
    <location>
        <begin position="38"/>
        <end position="72"/>
    </location>
</feature>
<evidence type="ECO:0000313" key="4">
    <source>
        <dbReference type="Proteomes" id="UP000789759"/>
    </source>
</evidence>
<keyword evidence="4" id="KW-1185">Reference proteome</keyword>
<proteinExistence type="predicted"/>
<keyword evidence="2" id="KW-0732">Signal</keyword>
<protein>
    <submittedName>
        <fullName evidence="3">12267_t:CDS:1</fullName>
    </submittedName>
</protein>
<feature type="non-terminal residue" evidence="3">
    <location>
        <position position="1"/>
    </location>
</feature>
<dbReference type="Proteomes" id="UP000789759">
    <property type="component" value="Unassembled WGS sequence"/>
</dbReference>
<organism evidence="3 4">
    <name type="scientific">Cetraspora pellucida</name>
    <dbReference type="NCBI Taxonomy" id="1433469"/>
    <lineage>
        <taxon>Eukaryota</taxon>
        <taxon>Fungi</taxon>
        <taxon>Fungi incertae sedis</taxon>
        <taxon>Mucoromycota</taxon>
        <taxon>Glomeromycotina</taxon>
        <taxon>Glomeromycetes</taxon>
        <taxon>Diversisporales</taxon>
        <taxon>Gigasporaceae</taxon>
        <taxon>Cetraspora</taxon>
    </lineage>
</organism>
<evidence type="ECO:0000256" key="1">
    <source>
        <dbReference type="SAM" id="MobiDB-lite"/>
    </source>
</evidence>
<gene>
    <name evidence="3" type="ORF">CPELLU_LOCUS9920</name>
</gene>
<evidence type="ECO:0000256" key="2">
    <source>
        <dbReference type="SAM" id="SignalP"/>
    </source>
</evidence>
<feature type="signal peptide" evidence="2">
    <location>
        <begin position="1"/>
        <end position="23"/>
    </location>
</feature>
<dbReference type="EMBL" id="CAJVQA010007908">
    <property type="protein sequence ID" value="CAG8663619.1"/>
    <property type="molecule type" value="Genomic_DNA"/>
</dbReference>
<evidence type="ECO:0000313" key="3">
    <source>
        <dbReference type="EMBL" id="CAG8663619.1"/>
    </source>
</evidence>
<feature type="chain" id="PRO_5040462270" evidence="2">
    <location>
        <begin position="24"/>
        <end position="80"/>
    </location>
</feature>
<name>A0A9N9H7W5_9GLOM</name>
<accession>A0A9N9H7W5</accession>
<dbReference type="AlphaFoldDB" id="A0A9N9H7W5"/>
<sequence length="80" mass="9094">YFWAASSFLFFVFSALLFANSSASFKAFRESSLFEEDGVEKDDVEEDSIEKDGVDEDGVEKDSVEEDNVEKNDVEELLFC</sequence>